<dbReference type="InterPro" id="IPR015375">
    <property type="entry name" value="NADH_PPase-like_N"/>
</dbReference>
<gene>
    <name evidence="12" type="primary">nudC</name>
    <name evidence="12" type="ORF">PEL8287_03290</name>
</gene>
<dbReference type="InterPro" id="IPR000086">
    <property type="entry name" value="NUDIX_hydrolase_dom"/>
</dbReference>
<dbReference type="GO" id="GO:0035529">
    <property type="term" value="F:NADH pyrophosphatase activity"/>
    <property type="evidence" value="ECO:0007669"/>
    <property type="project" value="TreeGrafter"/>
</dbReference>
<dbReference type="GO" id="GO:0046872">
    <property type="term" value="F:metal ion binding"/>
    <property type="evidence" value="ECO:0007669"/>
    <property type="project" value="UniProtKB-KW"/>
</dbReference>
<dbReference type="Pfam" id="PF00293">
    <property type="entry name" value="NUDIX"/>
    <property type="match status" value="1"/>
</dbReference>
<dbReference type="InterPro" id="IPR015376">
    <property type="entry name" value="Znr_NADH_PPase"/>
</dbReference>
<evidence type="ECO:0000256" key="7">
    <source>
        <dbReference type="ARBA" id="ARBA00022842"/>
    </source>
</evidence>
<keyword evidence="13" id="KW-1185">Reference proteome</keyword>
<dbReference type="InterPro" id="IPR020084">
    <property type="entry name" value="NUDIX_hydrolase_CS"/>
</dbReference>
<dbReference type="InterPro" id="IPR049734">
    <property type="entry name" value="NudC-like_C"/>
</dbReference>
<dbReference type="Pfam" id="PF09296">
    <property type="entry name" value="NUDIX-like"/>
    <property type="match status" value="1"/>
</dbReference>
<dbReference type="EC" id="3.6.1.22" evidence="4"/>
<proteinExistence type="inferred from homology"/>
<evidence type="ECO:0000256" key="8">
    <source>
        <dbReference type="ARBA" id="ARBA00023027"/>
    </source>
</evidence>
<evidence type="ECO:0000256" key="1">
    <source>
        <dbReference type="ARBA" id="ARBA00001946"/>
    </source>
</evidence>
<comment type="cofactor">
    <cofactor evidence="1">
        <name>Mg(2+)</name>
        <dbReference type="ChEBI" id="CHEBI:18420"/>
    </cofactor>
</comment>
<dbReference type="RefSeq" id="WP_085893496.1">
    <property type="nucleotide sequence ID" value="NZ_FWFL01000009.1"/>
</dbReference>
<dbReference type="Gene3D" id="3.90.79.20">
    <property type="match status" value="1"/>
</dbReference>
<evidence type="ECO:0000259" key="11">
    <source>
        <dbReference type="PROSITE" id="PS51462"/>
    </source>
</evidence>
<dbReference type="InterPro" id="IPR020476">
    <property type="entry name" value="Nudix_hydrolase"/>
</dbReference>
<keyword evidence="5" id="KW-0479">Metal-binding</keyword>
<dbReference type="InterPro" id="IPR050241">
    <property type="entry name" value="NAD-cap_RNA_hydrolase_NudC"/>
</dbReference>
<evidence type="ECO:0000256" key="4">
    <source>
        <dbReference type="ARBA" id="ARBA00012381"/>
    </source>
</evidence>
<sequence>MKRAETVTFGGSTLDRAAELRGDATALAKLTSEGCSKSILLWRGKPLVRAEALDRLVRLPMDHPVLTQAVSPPILLGREETGDLIFASDISGWQPEELDEAALGQFLDATEQQHPDLPAETVFAELRRIMTRLSPRDAELAATAKAVASWHVSHRFCAQCGSESQMVMAGWQRSCSVCGGQHFPRTDPVVIMLITNGNSVLMGRSPGWPEGMYSLLAGFVEPGETLEAAVRREVFEEAGIMVGQVEYLASQPWAFPSSLMFGCRGTALNHHINIDPTEIEDAIWITREDMMQAFAGNHPFLAPARKGAIAQFLLANWLADTLD</sequence>
<keyword evidence="6 10" id="KW-0378">Hydrolase</keyword>
<evidence type="ECO:0000256" key="2">
    <source>
        <dbReference type="ARBA" id="ARBA00001947"/>
    </source>
</evidence>
<dbReference type="GO" id="GO:0006742">
    <property type="term" value="P:NADP+ catabolic process"/>
    <property type="evidence" value="ECO:0007669"/>
    <property type="project" value="TreeGrafter"/>
</dbReference>
<dbReference type="InterPro" id="IPR015797">
    <property type="entry name" value="NUDIX_hydrolase-like_dom_sf"/>
</dbReference>
<protein>
    <recommendedName>
        <fullName evidence="4">NAD(+) diphosphatase</fullName>
        <ecNumber evidence="4">3.6.1.22</ecNumber>
    </recommendedName>
</protein>
<dbReference type="PRINTS" id="PR00502">
    <property type="entry name" value="NUDIXFAMILY"/>
</dbReference>
<dbReference type="Gene3D" id="3.90.79.10">
    <property type="entry name" value="Nucleoside Triphosphate Pyrophosphohydrolase"/>
    <property type="match status" value="1"/>
</dbReference>
<reference evidence="12 13" key="1">
    <citation type="submission" date="2017-03" db="EMBL/GenBank/DDBJ databases">
        <authorList>
            <person name="Afonso C.L."/>
            <person name="Miller P.J."/>
            <person name="Scott M.A."/>
            <person name="Spackman E."/>
            <person name="Goraichik I."/>
            <person name="Dimitrov K.M."/>
            <person name="Suarez D.L."/>
            <person name="Swayne D.E."/>
        </authorList>
    </citation>
    <scope>NUCLEOTIDE SEQUENCE [LARGE SCALE GENOMIC DNA]</scope>
    <source>
        <strain evidence="12 13">CECT 8287</strain>
    </source>
</reference>
<evidence type="ECO:0000256" key="6">
    <source>
        <dbReference type="ARBA" id="ARBA00022801"/>
    </source>
</evidence>
<dbReference type="Proteomes" id="UP000193827">
    <property type="component" value="Unassembled WGS sequence"/>
</dbReference>
<evidence type="ECO:0000256" key="10">
    <source>
        <dbReference type="RuleBase" id="RU003476"/>
    </source>
</evidence>
<comment type="cofactor">
    <cofactor evidence="2">
        <name>Zn(2+)</name>
        <dbReference type="ChEBI" id="CHEBI:29105"/>
    </cofactor>
</comment>
<dbReference type="EMBL" id="FWFL01000009">
    <property type="protein sequence ID" value="SLN60506.1"/>
    <property type="molecule type" value="Genomic_DNA"/>
</dbReference>
<organism evidence="12 13">
    <name type="scientific">Roseovarius litorisediminis</name>
    <dbReference type="NCBI Taxonomy" id="1312363"/>
    <lineage>
        <taxon>Bacteria</taxon>
        <taxon>Pseudomonadati</taxon>
        <taxon>Pseudomonadota</taxon>
        <taxon>Alphaproteobacteria</taxon>
        <taxon>Rhodobacterales</taxon>
        <taxon>Roseobacteraceae</taxon>
        <taxon>Roseovarius</taxon>
    </lineage>
</organism>
<dbReference type="Pfam" id="PF09297">
    <property type="entry name" value="Zn_ribbon_NUD"/>
    <property type="match status" value="1"/>
</dbReference>
<evidence type="ECO:0000256" key="9">
    <source>
        <dbReference type="ARBA" id="ARBA00023679"/>
    </source>
</evidence>
<dbReference type="PANTHER" id="PTHR42904">
    <property type="entry name" value="NUDIX HYDROLASE, NUDC SUBFAMILY"/>
    <property type="match status" value="1"/>
</dbReference>
<dbReference type="PROSITE" id="PS51462">
    <property type="entry name" value="NUDIX"/>
    <property type="match status" value="1"/>
</dbReference>
<evidence type="ECO:0000256" key="3">
    <source>
        <dbReference type="ARBA" id="ARBA00009595"/>
    </source>
</evidence>
<keyword evidence="7" id="KW-0460">Magnesium</keyword>
<dbReference type="SUPFAM" id="SSF55811">
    <property type="entry name" value="Nudix"/>
    <property type="match status" value="1"/>
</dbReference>
<keyword evidence="8" id="KW-0520">NAD</keyword>
<dbReference type="CDD" id="cd03429">
    <property type="entry name" value="NUDIX_NADH_pyrophosphatase_Nudt13"/>
    <property type="match status" value="1"/>
</dbReference>
<dbReference type="NCBIfam" id="NF001299">
    <property type="entry name" value="PRK00241.1"/>
    <property type="match status" value="1"/>
</dbReference>
<dbReference type="PANTHER" id="PTHR42904:SF6">
    <property type="entry name" value="NAD-CAPPED RNA HYDROLASE NUDT12"/>
    <property type="match status" value="1"/>
</dbReference>
<dbReference type="GO" id="GO:0110153">
    <property type="term" value="F:RNA NAD-cap (NMN-forming) hydrolase activity"/>
    <property type="evidence" value="ECO:0007669"/>
    <property type="project" value="RHEA"/>
</dbReference>
<evidence type="ECO:0000256" key="5">
    <source>
        <dbReference type="ARBA" id="ARBA00022723"/>
    </source>
</evidence>
<comment type="similarity">
    <text evidence="3">Belongs to the Nudix hydrolase family. NudC subfamily.</text>
</comment>
<evidence type="ECO:0000313" key="13">
    <source>
        <dbReference type="Proteomes" id="UP000193827"/>
    </source>
</evidence>
<dbReference type="GO" id="GO:0019677">
    <property type="term" value="P:NAD+ catabolic process"/>
    <property type="evidence" value="ECO:0007669"/>
    <property type="project" value="TreeGrafter"/>
</dbReference>
<comment type="catalytic activity">
    <reaction evidence="9">
        <text>a 5'-end NAD(+)-phospho-ribonucleoside in mRNA + H2O = a 5'-end phospho-adenosine-phospho-ribonucleoside in mRNA + beta-nicotinamide D-ribonucleotide + 2 H(+)</text>
        <dbReference type="Rhea" id="RHEA:60876"/>
        <dbReference type="Rhea" id="RHEA-COMP:15698"/>
        <dbReference type="Rhea" id="RHEA-COMP:15719"/>
        <dbReference type="ChEBI" id="CHEBI:14649"/>
        <dbReference type="ChEBI" id="CHEBI:15377"/>
        <dbReference type="ChEBI" id="CHEBI:15378"/>
        <dbReference type="ChEBI" id="CHEBI:144029"/>
        <dbReference type="ChEBI" id="CHEBI:144051"/>
    </reaction>
    <physiologicalReaction direction="left-to-right" evidence="9">
        <dbReference type="Rhea" id="RHEA:60877"/>
    </physiologicalReaction>
</comment>
<dbReference type="AlphaFoldDB" id="A0A1Y5TBZ9"/>
<dbReference type="PROSITE" id="PS00893">
    <property type="entry name" value="NUDIX_BOX"/>
    <property type="match status" value="1"/>
</dbReference>
<accession>A0A1Y5TBZ9</accession>
<dbReference type="GO" id="GO:0005829">
    <property type="term" value="C:cytosol"/>
    <property type="evidence" value="ECO:0007669"/>
    <property type="project" value="TreeGrafter"/>
</dbReference>
<name>A0A1Y5TBZ9_9RHOB</name>
<feature type="domain" description="Nudix hydrolase" evidence="11">
    <location>
        <begin position="184"/>
        <end position="315"/>
    </location>
</feature>
<evidence type="ECO:0000313" key="12">
    <source>
        <dbReference type="EMBL" id="SLN60506.1"/>
    </source>
</evidence>
<dbReference type="OrthoDB" id="9791656at2"/>